<dbReference type="InterPro" id="IPR006047">
    <property type="entry name" value="GH13_cat_dom"/>
</dbReference>
<dbReference type="SMART" id="SM00642">
    <property type="entry name" value="Aamy"/>
    <property type="match status" value="1"/>
</dbReference>
<dbReference type="InterPro" id="IPR015237">
    <property type="entry name" value="Alpha-amylase_C_pro"/>
</dbReference>
<reference evidence="10 11" key="1">
    <citation type="journal article" date="2011" name="J. Bacteriol.">
        <title>Genome sequence of the algicidal bacterium Kordia algicida OT-1.</title>
        <authorList>
            <person name="Lee H.S."/>
            <person name="Kang S.G."/>
            <person name="Kwon K.K."/>
            <person name="Lee J.H."/>
            <person name="Kim S.J."/>
        </authorList>
    </citation>
    <scope>NUCLEOTIDE SEQUENCE [LARGE SCALE GENOMIC DNA]</scope>
    <source>
        <strain evidence="10 11">OT-1</strain>
    </source>
</reference>
<dbReference type="GO" id="GO:0005975">
    <property type="term" value="P:carbohydrate metabolic process"/>
    <property type="evidence" value="ECO:0007669"/>
    <property type="project" value="InterPro"/>
</dbReference>
<keyword evidence="11" id="KW-1185">Reference proteome</keyword>
<dbReference type="GO" id="GO:0004556">
    <property type="term" value="F:alpha-amylase activity"/>
    <property type="evidence" value="ECO:0007669"/>
    <property type="project" value="UniProtKB-EC"/>
</dbReference>
<evidence type="ECO:0000259" key="9">
    <source>
        <dbReference type="SMART" id="SM00642"/>
    </source>
</evidence>
<evidence type="ECO:0000256" key="3">
    <source>
        <dbReference type="ARBA" id="ARBA00022723"/>
    </source>
</evidence>
<feature type="binding site" evidence="8">
    <location>
        <position position="190"/>
    </location>
    <ligand>
        <name>Ca(2+)</name>
        <dbReference type="ChEBI" id="CHEBI:29108"/>
        <label>1</label>
    </ligand>
</feature>
<evidence type="ECO:0000256" key="4">
    <source>
        <dbReference type="ARBA" id="ARBA00022801"/>
    </source>
</evidence>
<dbReference type="InterPro" id="IPR013776">
    <property type="entry name" value="A-amylase_thermo"/>
</dbReference>
<keyword evidence="6 10" id="KW-0326">Glycosidase</keyword>
<dbReference type="NCBIfam" id="NF006970">
    <property type="entry name" value="PRK09441.1-3"/>
    <property type="match status" value="1"/>
</dbReference>
<sequence length="497" mass="57572">MTNLSTRKRFRSFVHCSTDNYLSNLKNTINQNNYQNMKKNQIFYFLLIGLFLISCSKDEVTLDNEQQSKEPTKQTITAKNRSNLKPIGSGVMMQAFYWDVPAGGTWWNVVKNKVDDWSNAGIDAIWLPPVSKAQNGPFSMGYDPFDYFDFGEYNQMGSVETRFGSRSELVSLVNTAHNNRLSVIADIVLNHNSGGNSEYNPFKGTNTYTDYQPMSGMFNRSYYDFHPNDAQANDEGVFGGFADLSHTKSYVQDWLWRNPNSVAKYYRDVIGFDGWRFDYVKGFGPWVVKEWKNEVGGFSVGEYWDGNAATLDWWSGQAEVSAFDFACYYRMRDAFQGNNLNRLNDDMLWKRNSSRSVTFVTNHDTDEIVNNKILAYAYILTHEGYPTIFYRDYEEWLNKERLNNLIWIHNNLASGNTSILYTDNDEYVARRNGYNGAGLVVYINNSNNWQERWVETNWSNTRIKDYTGHSNWEPVTQGGRWVKIQAPPKSYSVWSVK</sequence>
<feature type="binding site" evidence="8">
    <location>
        <position position="253"/>
    </location>
    <ligand>
        <name>Ca(2+)</name>
        <dbReference type="ChEBI" id="CHEBI:29108"/>
        <label>1</label>
    </ligand>
</feature>
<evidence type="ECO:0000256" key="2">
    <source>
        <dbReference type="ARBA" id="ARBA00008061"/>
    </source>
</evidence>
<comment type="cofactor">
    <cofactor evidence="1">
        <name>Ca(2+)</name>
        <dbReference type="ChEBI" id="CHEBI:29108"/>
    </cofactor>
</comment>
<dbReference type="AlphaFoldDB" id="A9E1U8"/>
<feature type="domain" description="Glycosyl hydrolase family 13 catalytic" evidence="9">
    <location>
        <begin position="90"/>
        <end position="450"/>
    </location>
</feature>
<dbReference type="EMBL" id="ABIB01000007">
    <property type="protein sequence ID" value="EDP95677.1"/>
    <property type="molecule type" value="Genomic_DNA"/>
</dbReference>
<dbReference type="InterPro" id="IPR017853">
    <property type="entry name" value="GH"/>
</dbReference>
<keyword evidence="5" id="KW-0119">Carbohydrate metabolism</keyword>
<gene>
    <name evidence="10" type="ORF">KAOT1_22536</name>
</gene>
<dbReference type="CDD" id="cd11314">
    <property type="entry name" value="AmyAc_arch_bac_plant_AmyA"/>
    <property type="match status" value="1"/>
</dbReference>
<evidence type="ECO:0000313" key="11">
    <source>
        <dbReference type="Proteomes" id="UP000002945"/>
    </source>
</evidence>
<dbReference type="Pfam" id="PF09154">
    <property type="entry name" value="Alpha-amy_C_pro"/>
    <property type="match status" value="1"/>
</dbReference>
<dbReference type="HOGENOM" id="CLU_024572_3_0_10"/>
<dbReference type="Gene3D" id="3.20.20.80">
    <property type="entry name" value="Glycosidases"/>
    <property type="match status" value="1"/>
</dbReference>
<dbReference type="Gene3D" id="2.60.40.1180">
    <property type="entry name" value="Golgi alpha-mannosidase II"/>
    <property type="match status" value="1"/>
</dbReference>
<dbReference type="PANTHER" id="PTHR43447">
    <property type="entry name" value="ALPHA-AMYLASE"/>
    <property type="match status" value="1"/>
</dbReference>
<dbReference type="PIRSF" id="PIRSF001021">
    <property type="entry name" value="Alph-amls_thrmst"/>
    <property type="match status" value="1"/>
</dbReference>
<keyword evidence="3 8" id="KW-0479">Metal-binding</keyword>
<name>A9E1U8_9FLAO</name>
<proteinExistence type="inferred from homology"/>
<feature type="active site" description="Nucleophile" evidence="7">
    <location>
        <position position="278"/>
    </location>
</feature>
<evidence type="ECO:0000313" key="10">
    <source>
        <dbReference type="EMBL" id="EDP95677.1"/>
    </source>
</evidence>
<protein>
    <submittedName>
        <fullName evidence="10">Cytoplasmic alpha-amylase</fullName>
        <ecNumber evidence="10">3.2.1.1</ecNumber>
    </submittedName>
</protein>
<keyword evidence="8" id="KW-0106">Calcium</keyword>
<dbReference type="Pfam" id="PF00128">
    <property type="entry name" value="Alpha-amylase"/>
    <property type="match status" value="1"/>
</dbReference>
<comment type="similarity">
    <text evidence="2">Belongs to the glycosyl hydrolase 13 family.</text>
</comment>
<organism evidence="10 11">
    <name type="scientific">Kordia algicida OT-1</name>
    <dbReference type="NCBI Taxonomy" id="391587"/>
    <lineage>
        <taxon>Bacteria</taxon>
        <taxon>Pseudomonadati</taxon>
        <taxon>Bacteroidota</taxon>
        <taxon>Flavobacteriia</taxon>
        <taxon>Flavobacteriales</taxon>
        <taxon>Flavobacteriaceae</taxon>
        <taxon>Kordia</taxon>
    </lineage>
</organism>
<dbReference type="Proteomes" id="UP000002945">
    <property type="component" value="Unassembled WGS sequence"/>
</dbReference>
<dbReference type="InterPro" id="IPR013780">
    <property type="entry name" value="Glyco_hydro_b"/>
</dbReference>
<feature type="binding site" evidence="8">
    <location>
        <position position="425"/>
    </location>
    <ligand>
        <name>Ca(2+)</name>
        <dbReference type="ChEBI" id="CHEBI:29108"/>
        <label>3</label>
    </ligand>
</feature>
<dbReference type="eggNOG" id="COG0366">
    <property type="taxonomic scope" value="Bacteria"/>
</dbReference>
<comment type="caution">
    <text evidence="10">The sequence shown here is derived from an EMBL/GenBank/DDBJ whole genome shotgun (WGS) entry which is preliminary data.</text>
</comment>
<keyword evidence="4 10" id="KW-0378">Hydrolase</keyword>
<accession>A9E1U8</accession>
<evidence type="ECO:0000256" key="6">
    <source>
        <dbReference type="ARBA" id="ARBA00023295"/>
    </source>
</evidence>
<evidence type="ECO:0000256" key="5">
    <source>
        <dbReference type="ARBA" id="ARBA00023277"/>
    </source>
</evidence>
<feature type="active site" description="Proton donor" evidence="7">
    <location>
        <position position="302"/>
    </location>
</feature>
<evidence type="ECO:0000256" key="8">
    <source>
        <dbReference type="PIRSR" id="PIRSR001021-2"/>
    </source>
</evidence>
<dbReference type="SUPFAM" id="SSF51445">
    <property type="entry name" value="(Trans)glycosidases"/>
    <property type="match status" value="1"/>
</dbReference>
<evidence type="ECO:0000256" key="1">
    <source>
        <dbReference type="ARBA" id="ARBA00001913"/>
    </source>
</evidence>
<dbReference type="EC" id="3.2.1.1" evidence="10"/>
<evidence type="ECO:0000256" key="7">
    <source>
        <dbReference type="PIRSR" id="PIRSR001021-1"/>
    </source>
</evidence>
<dbReference type="GO" id="GO:0005509">
    <property type="term" value="F:calcium ion binding"/>
    <property type="evidence" value="ECO:0007669"/>
    <property type="project" value="InterPro"/>
</dbReference>
<dbReference type="STRING" id="391587.KAOT1_22536"/>